<keyword evidence="6" id="KW-1185">Reference proteome</keyword>
<keyword evidence="2 5" id="KW-0378">Hydrolase</keyword>
<comment type="similarity">
    <text evidence="1 4">Belongs to the glycosyl hydrolase 1 family.</text>
</comment>
<evidence type="ECO:0000256" key="1">
    <source>
        <dbReference type="ARBA" id="ARBA00010838"/>
    </source>
</evidence>
<evidence type="ECO:0000256" key="2">
    <source>
        <dbReference type="ARBA" id="ARBA00022801"/>
    </source>
</evidence>
<organism evidence="5 6">
    <name type="scientific">Victivallis lenta</name>
    <dbReference type="NCBI Taxonomy" id="2606640"/>
    <lineage>
        <taxon>Bacteria</taxon>
        <taxon>Pseudomonadati</taxon>
        <taxon>Lentisphaerota</taxon>
        <taxon>Lentisphaeria</taxon>
        <taxon>Victivallales</taxon>
        <taxon>Victivallaceae</taxon>
        <taxon>Victivallis</taxon>
    </lineage>
</organism>
<dbReference type="InterPro" id="IPR001360">
    <property type="entry name" value="Glyco_hydro_1"/>
</dbReference>
<dbReference type="InterPro" id="IPR017853">
    <property type="entry name" value="GH"/>
</dbReference>
<dbReference type="PROSITE" id="PS00653">
    <property type="entry name" value="GLYCOSYL_HYDROL_F1_2"/>
    <property type="match status" value="1"/>
</dbReference>
<dbReference type="SUPFAM" id="SSF51445">
    <property type="entry name" value="(Trans)glycosidases"/>
    <property type="match status" value="1"/>
</dbReference>
<dbReference type="InterPro" id="IPR033132">
    <property type="entry name" value="GH_1_N_CS"/>
</dbReference>
<dbReference type="EMBL" id="VUNS01000017">
    <property type="protein sequence ID" value="MST98309.1"/>
    <property type="molecule type" value="Genomic_DNA"/>
</dbReference>
<accession>A0A844G7M8</accession>
<evidence type="ECO:0000256" key="4">
    <source>
        <dbReference type="RuleBase" id="RU003690"/>
    </source>
</evidence>
<dbReference type="GO" id="GO:0008422">
    <property type="term" value="F:beta-glucosidase activity"/>
    <property type="evidence" value="ECO:0007669"/>
    <property type="project" value="TreeGrafter"/>
</dbReference>
<dbReference type="PRINTS" id="PR00131">
    <property type="entry name" value="GLHYDRLASE1"/>
</dbReference>
<name>A0A844G7M8_9BACT</name>
<dbReference type="PANTHER" id="PTHR10353">
    <property type="entry name" value="GLYCOSYL HYDROLASE"/>
    <property type="match status" value="1"/>
</dbReference>
<protein>
    <submittedName>
        <fullName evidence="5">Family 1 glycosylhydrolase</fullName>
    </submittedName>
</protein>
<dbReference type="Proteomes" id="UP000435649">
    <property type="component" value="Unassembled WGS sequence"/>
</dbReference>
<dbReference type="AlphaFoldDB" id="A0A844G7M8"/>
<dbReference type="Gene3D" id="3.20.20.80">
    <property type="entry name" value="Glycosidases"/>
    <property type="match status" value="1"/>
</dbReference>
<dbReference type="FunFam" id="3.20.20.80:FF:000041">
    <property type="entry name" value="Beta-glucosidase 7"/>
    <property type="match status" value="1"/>
</dbReference>
<reference evidence="5 6" key="1">
    <citation type="submission" date="2019-08" db="EMBL/GenBank/DDBJ databases">
        <title>In-depth cultivation of the pig gut microbiome towards novel bacterial diversity and tailored functional studies.</title>
        <authorList>
            <person name="Wylensek D."/>
            <person name="Hitch T.C.A."/>
            <person name="Clavel T."/>
        </authorList>
    </citation>
    <scope>NUCLEOTIDE SEQUENCE [LARGE SCALE GENOMIC DNA]</scope>
    <source>
        <strain evidence="5 6">BBE-744-WT-12</strain>
    </source>
</reference>
<proteinExistence type="inferred from homology"/>
<dbReference type="GO" id="GO:0005975">
    <property type="term" value="P:carbohydrate metabolic process"/>
    <property type="evidence" value="ECO:0007669"/>
    <property type="project" value="InterPro"/>
</dbReference>
<gene>
    <name evidence="5" type="ORF">FYJ85_14800</name>
</gene>
<evidence type="ECO:0000313" key="5">
    <source>
        <dbReference type="EMBL" id="MST98309.1"/>
    </source>
</evidence>
<dbReference type="Pfam" id="PF00232">
    <property type="entry name" value="Glyco_hydro_1"/>
    <property type="match status" value="1"/>
</dbReference>
<dbReference type="PANTHER" id="PTHR10353:SF36">
    <property type="entry name" value="LP05116P"/>
    <property type="match status" value="1"/>
</dbReference>
<evidence type="ECO:0000256" key="3">
    <source>
        <dbReference type="ARBA" id="ARBA00023295"/>
    </source>
</evidence>
<comment type="caution">
    <text evidence="5">The sequence shown here is derived from an EMBL/GenBank/DDBJ whole genome shotgun (WGS) entry which is preliminary data.</text>
</comment>
<sequence>MKRGSMPMRRPHSNLNVICLKLSEGWTAMKNEFVWGVSSSAFQIEGATSEGGRGLSTWDVYTRTPGKILNGDTADIACDHYHRYREDVKLMAELGVTGYRFSIAWPRIVPDGVGAPNPAGIAFYSDLIDTLLEYGIQPYPTLYHWDLPVINQFVADGWLSRQTAEAFARYAGICFEAFGDRVRHWITLNESWCSAVIGYGLGAFPPGRRDSEQPYLAAHNLLLAHAMAARTFREGGFDGQIGIANNCDWREPLTGAEADRQAAERALQFFYGWFTDPLVFGEYPEMMREKLGCRLPEFTSDERKFVAGSVDFLGLNHYTTLYASAEPPAVGCDIGPNGNGGMIADQDVFLSVDPAWVQTDMVWSIVPWGLRKMLNWVGERYPGIPVYVTENGCSCPEPDVESALNDTMRQEYLKAYTASCLAARDEDGVDVRGYFCWTLLDNFEWTSGYARHFGLVRCTPSDLTRIRKGGFRTYRDIIAAN</sequence>
<evidence type="ECO:0000313" key="6">
    <source>
        <dbReference type="Proteomes" id="UP000435649"/>
    </source>
</evidence>
<keyword evidence="3" id="KW-0326">Glycosidase</keyword>